<dbReference type="EMBL" id="BLXT01003028">
    <property type="protein sequence ID" value="GFO00078.1"/>
    <property type="molecule type" value="Genomic_DNA"/>
</dbReference>
<reference evidence="2 3" key="1">
    <citation type="journal article" date="2021" name="Elife">
        <title>Chloroplast acquisition without the gene transfer in kleptoplastic sea slugs, Plakobranchus ocellatus.</title>
        <authorList>
            <person name="Maeda T."/>
            <person name="Takahashi S."/>
            <person name="Yoshida T."/>
            <person name="Shimamura S."/>
            <person name="Takaki Y."/>
            <person name="Nagai Y."/>
            <person name="Toyoda A."/>
            <person name="Suzuki Y."/>
            <person name="Arimoto A."/>
            <person name="Ishii H."/>
            <person name="Satoh N."/>
            <person name="Nishiyama T."/>
            <person name="Hasebe M."/>
            <person name="Maruyama T."/>
            <person name="Minagawa J."/>
            <person name="Obokata J."/>
            <person name="Shigenobu S."/>
        </authorList>
    </citation>
    <scope>NUCLEOTIDE SEQUENCE [LARGE SCALE GENOMIC DNA]</scope>
</reference>
<sequence>MYFVGWPRPPTPGHPRTQLVPTRQGLNKRFRSRHACTDLIGYPVNQRSRFADQLQIRKRNPDVRMLESATVTRHGYRQPSAPLSICMNIDLHDGTL</sequence>
<evidence type="ECO:0000313" key="3">
    <source>
        <dbReference type="Proteomes" id="UP000735302"/>
    </source>
</evidence>
<keyword evidence="3" id="KW-1185">Reference proteome</keyword>
<comment type="caution">
    <text evidence="2">The sequence shown here is derived from an EMBL/GenBank/DDBJ whole genome shotgun (WGS) entry which is preliminary data.</text>
</comment>
<accession>A0AAV4A037</accession>
<name>A0AAV4A037_9GAST</name>
<proteinExistence type="predicted"/>
<organism evidence="2 3">
    <name type="scientific">Plakobranchus ocellatus</name>
    <dbReference type="NCBI Taxonomy" id="259542"/>
    <lineage>
        <taxon>Eukaryota</taxon>
        <taxon>Metazoa</taxon>
        <taxon>Spiralia</taxon>
        <taxon>Lophotrochozoa</taxon>
        <taxon>Mollusca</taxon>
        <taxon>Gastropoda</taxon>
        <taxon>Heterobranchia</taxon>
        <taxon>Euthyneura</taxon>
        <taxon>Panpulmonata</taxon>
        <taxon>Sacoglossa</taxon>
        <taxon>Placobranchoidea</taxon>
        <taxon>Plakobranchidae</taxon>
        <taxon>Plakobranchus</taxon>
    </lineage>
</organism>
<gene>
    <name evidence="2" type="ORF">PoB_002658300</name>
</gene>
<dbReference type="Proteomes" id="UP000735302">
    <property type="component" value="Unassembled WGS sequence"/>
</dbReference>
<protein>
    <submittedName>
        <fullName evidence="2">Uncharacterized protein</fullName>
    </submittedName>
</protein>
<dbReference type="AlphaFoldDB" id="A0AAV4A037"/>
<feature type="region of interest" description="Disordered" evidence="1">
    <location>
        <begin position="1"/>
        <end position="20"/>
    </location>
</feature>
<evidence type="ECO:0000256" key="1">
    <source>
        <dbReference type="SAM" id="MobiDB-lite"/>
    </source>
</evidence>
<evidence type="ECO:0000313" key="2">
    <source>
        <dbReference type="EMBL" id="GFO00078.1"/>
    </source>
</evidence>